<dbReference type="AlphaFoldDB" id="A0A1I7WAE5"/>
<dbReference type="WBParaSite" id="Hba_01635">
    <property type="protein sequence ID" value="Hba_01635"/>
    <property type="gene ID" value="Hba_01635"/>
</dbReference>
<dbReference type="Proteomes" id="UP000095283">
    <property type="component" value="Unplaced"/>
</dbReference>
<protein>
    <submittedName>
        <fullName evidence="2">Uncharacterized protein</fullName>
    </submittedName>
</protein>
<evidence type="ECO:0000313" key="1">
    <source>
        <dbReference type="Proteomes" id="UP000095283"/>
    </source>
</evidence>
<organism evidence="1 2">
    <name type="scientific">Heterorhabditis bacteriophora</name>
    <name type="common">Entomopathogenic nematode worm</name>
    <dbReference type="NCBI Taxonomy" id="37862"/>
    <lineage>
        <taxon>Eukaryota</taxon>
        <taxon>Metazoa</taxon>
        <taxon>Ecdysozoa</taxon>
        <taxon>Nematoda</taxon>
        <taxon>Chromadorea</taxon>
        <taxon>Rhabditida</taxon>
        <taxon>Rhabditina</taxon>
        <taxon>Rhabditomorpha</taxon>
        <taxon>Strongyloidea</taxon>
        <taxon>Heterorhabditidae</taxon>
        <taxon>Heterorhabditis</taxon>
    </lineage>
</organism>
<reference evidence="2" key="1">
    <citation type="submission" date="2016-11" db="UniProtKB">
        <authorList>
            <consortium name="WormBaseParasite"/>
        </authorList>
    </citation>
    <scope>IDENTIFICATION</scope>
</reference>
<sequence length="29" mass="3374">MISKLVPDSLSTFEVSHLIYVLIIKNIYH</sequence>
<keyword evidence="1" id="KW-1185">Reference proteome</keyword>
<proteinExistence type="predicted"/>
<name>A0A1I7WAE5_HETBA</name>
<evidence type="ECO:0000313" key="2">
    <source>
        <dbReference type="WBParaSite" id="Hba_01635"/>
    </source>
</evidence>
<accession>A0A1I7WAE5</accession>